<dbReference type="EMBL" id="BLLF01007268">
    <property type="protein sequence ID" value="GFH32865.1"/>
    <property type="molecule type" value="Genomic_DNA"/>
</dbReference>
<protein>
    <submittedName>
        <fullName evidence="2">Uncharacterized protein</fullName>
    </submittedName>
</protein>
<dbReference type="AlphaFoldDB" id="A0A6A0AK42"/>
<accession>A0A6A0AK42</accession>
<reference evidence="2 3" key="1">
    <citation type="submission" date="2020-02" db="EMBL/GenBank/DDBJ databases">
        <title>Draft genome sequence of Haematococcus lacustris strain NIES-144.</title>
        <authorList>
            <person name="Morimoto D."/>
            <person name="Nakagawa S."/>
            <person name="Yoshida T."/>
            <person name="Sawayama S."/>
        </authorList>
    </citation>
    <scope>NUCLEOTIDE SEQUENCE [LARGE SCALE GENOMIC DNA]</scope>
    <source>
        <strain evidence="2 3">NIES-144</strain>
    </source>
</reference>
<feature type="region of interest" description="Disordered" evidence="1">
    <location>
        <begin position="1"/>
        <end position="22"/>
    </location>
</feature>
<evidence type="ECO:0000313" key="2">
    <source>
        <dbReference type="EMBL" id="GFH32865.1"/>
    </source>
</evidence>
<keyword evidence="3" id="KW-1185">Reference proteome</keyword>
<name>A0A6A0AK42_HAELA</name>
<comment type="caution">
    <text evidence="2">The sequence shown here is derived from an EMBL/GenBank/DDBJ whole genome shotgun (WGS) entry which is preliminary data.</text>
</comment>
<sequence length="22" mass="2650">MFRDGVQVTQPAHLWRPNQLQQ</sequence>
<evidence type="ECO:0000256" key="1">
    <source>
        <dbReference type="SAM" id="MobiDB-lite"/>
    </source>
</evidence>
<organism evidence="2 3">
    <name type="scientific">Haematococcus lacustris</name>
    <name type="common">Green alga</name>
    <name type="synonym">Haematococcus pluvialis</name>
    <dbReference type="NCBI Taxonomy" id="44745"/>
    <lineage>
        <taxon>Eukaryota</taxon>
        <taxon>Viridiplantae</taxon>
        <taxon>Chlorophyta</taxon>
        <taxon>core chlorophytes</taxon>
        <taxon>Chlorophyceae</taxon>
        <taxon>CS clade</taxon>
        <taxon>Chlamydomonadales</taxon>
        <taxon>Haematococcaceae</taxon>
        <taxon>Haematococcus</taxon>
    </lineage>
</organism>
<dbReference type="Proteomes" id="UP000485058">
    <property type="component" value="Unassembled WGS sequence"/>
</dbReference>
<proteinExistence type="predicted"/>
<feature type="non-terminal residue" evidence="2">
    <location>
        <position position="22"/>
    </location>
</feature>
<gene>
    <name evidence="2" type="ORF">HaLaN_32154</name>
</gene>
<evidence type="ECO:0000313" key="3">
    <source>
        <dbReference type="Proteomes" id="UP000485058"/>
    </source>
</evidence>
<feature type="non-terminal residue" evidence="2">
    <location>
        <position position="1"/>
    </location>
</feature>